<dbReference type="RefSeq" id="WP_345317160.1">
    <property type="nucleotide sequence ID" value="NZ_BAABLF010000014.1"/>
</dbReference>
<dbReference type="InterPro" id="IPR050892">
    <property type="entry name" value="ADP-ribose_metab_enzymes"/>
</dbReference>
<gene>
    <name evidence="2" type="ORF">GCM10025772_22460</name>
</gene>
<sequence length="109" mass="12176">MEGHSITGCSDGHNKPETPIELKPEAAQEARSYLEHHADTKQRFERVAQLIEGFESQGGMELLSTVYWVATPESEGVLSPSDLVGKVHSWSPHKAEMKPTHIVAAWERR</sequence>
<proteinExistence type="predicted"/>
<evidence type="ECO:0000313" key="2">
    <source>
        <dbReference type="EMBL" id="GAA5192704.1"/>
    </source>
</evidence>
<accession>A0ABP9S931</accession>
<dbReference type="PANTHER" id="PTHR12521">
    <property type="entry name" value="PROTEIN C6ORF130"/>
    <property type="match status" value="1"/>
</dbReference>
<dbReference type="PANTHER" id="PTHR12521:SF0">
    <property type="entry name" value="ADP-RIBOSE GLYCOHYDROLASE OARD1"/>
    <property type="match status" value="1"/>
</dbReference>
<comment type="caution">
    <text evidence="2">The sequence shown here is derived from an EMBL/GenBank/DDBJ whole genome shotgun (WGS) entry which is preliminary data.</text>
</comment>
<organism evidence="2 3">
    <name type="scientific">Ferrimonas gelatinilytica</name>
    <dbReference type="NCBI Taxonomy" id="1255257"/>
    <lineage>
        <taxon>Bacteria</taxon>
        <taxon>Pseudomonadati</taxon>
        <taxon>Pseudomonadota</taxon>
        <taxon>Gammaproteobacteria</taxon>
        <taxon>Alteromonadales</taxon>
        <taxon>Ferrimonadaceae</taxon>
        <taxon>Ferrimonas</taxon>
    </lineage>
</organism>
<evidence type="ECO:0000313" key="3">
    <source>
        <dbReference type="Proteomes" id="UP001501600"/>
    </source>
</evidence>
<reference evidence="3" key="1">
    <citation type="journal article" date="2019" name="Int. J. Syst. Evol. Microbiol.">
        <title>The Global Catalogue of Microorganisms (GCM) 10K type strain sequencing project: providing services to taxonomists for standard genome sequencing and annotation.</title>
        <authorList>
            <consortium name="The Broad Institute Genomics Platform"/>
            <consortium name="The Broad Institute Genome Sequencing Center for Infectious Disease"/>
            <person name="Wu L."/>
            <person name="Ma J."/>
        </authorList>
    </citation>
    <scope>NUCLEOTIDE SEQUENCE [LARGE SCALE GENOMIC DNA]</scope>
    <source>
        <strain evidence="3">JCM 18720</strain>
    </source>
</reference>
<dbReference type="EMBL" id="BAABLF010000014">
    <property type="protein sequence ID" value="GAA5192704.1"/>
    <property type="molecule type" value="Genomic_DNA"/>
</dbReference>
<keyword evidence="3" id="KW-1185">Reference proteome</keyword>
<name>A0ABP9S931_9GAMM</name>
<feature type="region of interest" description="Disordered" evidence="1">
    <location>
        <begin position="1"/>
        <end position="20"/>
    </location>
</feature>
<dbReference type="Proteomes" id="UP001501600">
    <property type="component" value="Unassembled WGS sequence"/>
</dbReference>
<evidence type="ECO:0000256" key="1">
    <source>
        <dbReference type="SAM" id="MobiDB-lite"/>
    </source>
</evidence>
<protein>
    <submittedName>
        <fullName evidence="2">Uncharacterized protein</fullName>
    </submittedName>
</protein>